<reference evidence="1 2" key="1">
    <citation type="submission" date="2014-06" db="EMBL/GenBank/DDBJ databases">
        <title>Rhizobium pelagicum/R2-400B4.</title>
        <authorList>
            <person name="Kimes N.E."/>
            <person name="Lopez-Perez M."/>
        </authorList>
    </citation>
    <scope>NUCLEOTIDE SEQUENCE [LARGE SCALE GENOMIC DNA]</scope>
    <source>
        <strain evidence="1 2">R2-400B4</strain>
    </source>
</reference>
<protein>
    <submittedName>
        <fullName evidence="1">Uncharacterized protein</fullName>
    </submittedName>
</protein>
<name>A0A922P0K9_9HYPH</name>
<proteinExistence type="predicted"/>
<dbReference type="AlphaFoldDB" id="A0A922P0K9"/>
<comment type="caution">
    <text evidence="1">The sequence shown here is derived from an EMBL/GenBank/DDBJ whole genome shotgun (WGS) entry which is preliminary data.</text>
</comment>
<accession>A0A922P0K9</accession>
<dbReference type="Proteomes" id="UP000052167">
    <property type="component" value="Unassembled WGS sequence"/>
</dbReference>
<evidence type="ECO:0000313" key="2">
    <source>
        <dbReference type="Proteomes" id="UP000052167"/>
    </source>
</evidence>
<gene>
    <name evidence="1" type="ORF">GV68_09005</name>
</gene>
<evidence type="ECO:0000313" key="1">
    <source>
        <dbReference type="EMBL" id="KEQ05656.1"/>
    </source>
</evidence>
<keyword evidence="2" id="KW-1185">Reference proteome</keyword>
<sequence>MFFKSATNQQKVFIVQTQKQLRLKRYNDIIAKNKKLFAAGSTLTRDKFVSLFAVPDVVTAGNYVDVQRSNLRLVTAQTEINMLMRENGLYIRSKDYYSSFHVVEKKQTKNVIARYSSEVDVNRHCVSRLEMSFANKVKSNNWGQYDQLTEQQILNLDTAFVSRRHESVIKRLQSY</sequence>
<dbReference type="EMBL" id="JOKJ01000019">
    <property type="protein sequence ID" value="KEQ05656.1"/>
    <property type="molecule type" value="Genomic_DNA"/>
</dbReference>
<organism evidence="1 2">
    <name type="scientific">Pseudorhizobium pelagicum</name>
    <dbReference type="NCBI Taxonomy" id="1509405"/>
    <lineage>
        <taxon>Bacteria</taxon>
        <taxon>Pseudomonadati</taxon>
        <taxon>Pseudomonadota</taxon>
        <taxon>Alphaproteobacteria</taxon>
        <taxon>Hyphomicrobiales</taxon>
        <taxon>Rhizobiaceae</taxon>
        <taxon>Rhizobium/Agrobacterium group</taxon>
        <taxon>Pseudorhizobium</taxon>
    </lineage>
</organism>